<comment type="caution">
    <text evidence="1">The sequence shown here is derived from an EMBL/GenBank/DDBJ whole genome shotgun (WGS) entry which is preliminary data.</text>
</comment>
<keyword evidence="2" id="KW-1185">Reference proteome</keyword>
<protein>
    <submittedName>
        <fullName evidence="1">Uncharacterized protein</fullName>
    </submittedName>
</protein>
<name>A0ABT5FDX5_9GAMM</name>
<gene>
    <name evidence="1" type="ORF">PN838_08285</name>
</gene>
<evidence type="ECO:0000313" key="1">
    <source>
        <dbReference type="EMBL" id="MDC2888771.1"/>
    </source>
</evidence>
<sequence length="87" mass="9585">MVLTNTSDRKRTVAKITMDGFKTETPMKAEVWALMSTVGNPLIDNSKSNPNAITLEPLGAMKRANTDFDITVEPGATFIIKWSPQTE</sequence>
<dbReference type="RefSeq" id="WP_272180346.1">
    <property type="nucleotide sequence ID" value="NZ_JAQOMS010000002.1"/>
</dbReference>
<dbReference type="Proteomes" id="UP001528411">
    <property type="component" value="Unassembled WGS sequence"/>
</dbReference>
<evidence type="ECO:0000313" key="2">
    <source>
        <dbReference type="Proteomes" id="UP001528411"/>
    </source>
</evidence>
<organism evidence="1 2">
    <name type="scientific">Psychrosphaera algicola</name>
    <dbReference type="NCBI Taxonomy" id="3023714"/>
    <lineage>
        <taxon>Bacteria</taxon>
        <taxon>Pseudomonadati</taxon>
        <taxon>Pseudomonadota</taxon>
        <taxon>Gammaproteobacteria</taxon>
        <taxon>Alteromonadales</taxon>
        <taxon>Pseudoalteromonadaceae</taxon>
        <taxon>Psychrosphaera</taxon>
    </lineage>
</organism>
<proteinExistence type="predicted"/>
<accession>A0ABT5FDX5</accession>
<reference evidence="1 2" key="1">
    <citation type="submission" date="2023-01" db="EMBL/GenBank/DDBJ databases">
        <title>Psychrosphaera sp. nov., isolated from marine algae.</title>
        <authorList>
            <person name="Bayburt H."/>
            <person name="Choi B.J."/>
            <person name="Kim J.M."/>
            <person name="Choi D.G."/>
            <person name="Jeon C.O."/>
        </authorList>
    </citation>
    <scope>NUCLEOTIDE SEQUENCE [LARGE SCALE GENOMIC DNA]</scope>
    <source>
        <strain evidence="1 2">G1-22</strain>
    </source>
</reference>
<dbReference type="EMBL" id="JAQOMS010000002">
    <property type="protein sequence ID" value="MDC2888771.1"/>
    <property type="molecule type" value="Genomic_DNA"/>
</dbReference>